<reference evidence="2" key="1">
    <citation type="journal article" date="2021" name="bioRxiv">
        <title>Whole Genome Assembly and Annotation of Northern Wild Rice, Zizania palustris L., Supports a Whole Genome Duplication in the Zizania Genus.</title>
        <authorList>
            <person name="Haas M."/>
            <person name="Kono T."/>
            <person name="Macchietto M."/>
            <person name="Millas R."/>
            <person name="McGilp L."/>
            <person name="Shao M."/>
            <person name="Duquette J."/>
            <person name="Hirsch C.N."/>
            <person name="Kimball J."/>
        </authorList>
    </citation>
    <scope>NUCLEOTIDE SEQUENCE</scope>
    <source>
        <tissue evidence="2">Fresh leaf tissue</tissue>
    </source>
</reference>
<evidence type="ECO:0000313" key="3">
    <source>
        <dbReference type="Proteomes" id="UP000729402"/>
    </source>
</evidence>
<gene>
    <name evidence="2" type="ORF">GUJ93_ZPchr0007g4476</name>
</gene>
<keyword evidence="3" id="KW-1185">Reference proteome</keyword>
<accession>A0A8J5SRQ6</accession>
<dbReference type="Proteomes" id="UP000729402">
    <property type="component" value="Unassembled WGS sequence"/>
</dbReference>
<evidence type="ECO:0000313" key="2">
    <source>
        <dbReference type="EMBL" id="KAG8078913.1"/>
    </source>
</evidence>
<feature type="compositionally biased region" description="Basic and acidic residues" evidence="1">
    <location>
        <begin position="62"/>
        <end position="71"/>
    </location>
</feature>
<organism evidence="2 3">
    <name type="scientific">Zizania palustris</name>
    <name type="common">Northern wild rice</name>
    <dbReference type="NCBI Taxonomy" id="103762"/>
    <lineage>
        <taxon>Eukaryota</taxon>
        <taxon>Viridiplantae</taxon>
        <taxon>Streptophyta</taxon>
        <taxon>Embryophyta</taxon>
        <taxon>Tracheophyta</taxon>
        <taxon>Spermatophyta</taxon>
        <taxon>Magnoliopsida</taxon>
        <taxon>Liliopsida</taxon>
        <taxon>Poales</taxon>
        <taxon>Poaceae</taxon>
        <taxon>BOP clade</taxon>
        <taxon>Oryzoideae</taxon>
        <taxon>Oryzeae</taxon>
        <taxon>Zizaniinae</taxon>
        <taxon>Zizania</taxon>
    </lineage>
</organism>
<sequence length="91" mass="10387">MHRRRLRPALCSVPFTNRISKNAPQRKQLSTLNQGRQHLVLSPSLPPSPKKQRQNRSYSGEAFDRTRRDGVDWEATTSRGSTCSGIRLKLT</sequence>
<feature type="region of interest" description="Disordered" evidence="1">
    <location>
        <begin position="39"/>
        <end position="91"/>
    </location>
</feature>
<comment type="caution">
    <text evidence="2">The sequence shown here is derived from an EMBL/GenBank/DDBJ whole genome shotgun (WGS) entry which is preliminary data.</text>
</comment>
<protein>
    <submittedName>
        <fullName evidence="2">Uncharacterized protein</fullName>
    </submittedName>
</protein>
<evidence type="ECO:0000256" key="1">
    <source>
        <dbReference type="SAM" id="MobiDB-lite"/>
    </source>
</evidence>
<name>A0A8J5SRQ6_ZIZPA</name>
<feature type="compositionally biased region" description="Polar residues" evidence="1">
    <location>
        <begin position="75"/>
        <end position="84"/>
    </location>
</feature>
<dbReference type="EMBL" id="JAAALK010000282">
    <property type="protein sequence ID" value="KAG8078913.1"/>
    <property type="molecule type" value="Genomic_DNA"/>
</dbReference>
<dbReference type="AlphaFoldDB" id="A0A8J5SRQ6"/>
<proteinExistence type="predicted"/>
<reference evidence="2" key="2">
    <citation type="submission" date="2021-02" db="EMBL/GenBank/DDBJ databases">
        <authorList>
            <person name="Kimball J.A."/>
            <person name="Haas M.W."/>
            <person name="Macchietto M."/>
            <person name="Kono T."/>
            <person name="Duquette J."/>
            <person name="Shao M."/>
        </authorList>
    </citation>
    <scope>NUCLEOTIDE SEQUENCE</scope>
    <source>
        <tissue evidence="2">Fresh leaf tissue</tissue>
    </source>
</reference>